<dbReference type="SUPFAM" id="SSF103473">
    <property type="entry name" value="MFS general substrate transporter"/>
    <property type="match status" value="1"/>
</dbReference>
<evidence type="ECO:0000256" key="2">
    <source>
        <dbReference type="ARBA" id="ARBA00008335"/>
    </source>
</evidence>
<feature type="transmembrane region" description="Helical" evidence="8">
    <location>
        <begin position="83"/>
        <end position="102"/>
    </location>
</feature>
<evidence type="ECO:0000256" key="3">
    <source>
        <dbReference type="ARBA" id="ARBA00022448"/>
    </source>
</evidence>
<dbReference type="Proteomes" id="UP000295788">
    <property type="component" value="Unassembled WGS sequence"/>
</dbReference>
<feature type="transmembrane region" description="Helical" evidence="8">
    <location>
        <begin position="370"/>
        <end position="389"/>
    </location>
</feature>
<comment type="similarity">
    <text evidence="2">Belongs to the major facilitator superfamily.</text>
</comment>
<evidence type="ECO:0000256" key="5">
    <source>
        <dbReference type="ARBA" id="ARBA00022692"/>
    </source>
</evidence>
<keyword evidence="11" id="KW-1185">Reference proteome</keyword>
<feature type="transmembrane region" description="Helical" evidence="8">
    <location>
        <begin position="223"/>
        <end position="243"/>
    </location>
</feature>
<dbReference type="InterPro" id="IPR020846">
    <property type="entry name" value="MFS_dom"/>
</dbReference>
<feature type="transmembrane region" description="Helical" evidence="8">
    <location>
        <begin position="171"/>
        <end position="191"/>
    </location>
</feature>
<evidence type="ECO:0000313" key="11">
    <source>
        <dbReference type="Proteomes" id="UP000295788"/>
    </source>
</evidence>
<evidence type="ECO:0000256" key="4">
    <source>
        <dbReference type="ARBA" id="ARBA00022475"/>
    </source>
</evidence>
<sequence length="408" mass="45681">MNQQNYISKNTKEFWKATVALSIGSFLIFSNLHMVQPLLPLFSEDFHVSPATASLTVSLVTLTLSIFLLLFGPISDAMGRKNIMSIGLFGSSFMSILIFFSPNFTTLLILRTFQGIFLASLPAIAYAYIGEEFDKNAIGIAIGIYISGNSIGGMGGRIVSGFIADHWGWQYSFLIMGIFGLLFFFLFLVLLPKSQHFQTHHFSLKIGIREMIHHWKNPILRQAYYVAGIIYFIFLGLFNYLGYYLHQSPYFLSTTVIGLLYISYLAGTFSSTLSGRLDQVLSIPRRIFYGLLIILVGILFMGLKPLFMIMTGLIFVVFGFFFVHSASSSWVSLHASHAKAGASSLYLLSYYMGGSMGGTLLGYVWSPFGWNGIILVTFVLVLVGIRISFRMNTFHEEKKETDNMVPSN</sequence>
<evidence type="ECO:0000256" key="7">
    <source>
        <dbReference type="ARBA" id="ARBA00023136"/>
    </source>
</evidence>
<name>A0A4R3K8Z1_9BACI</name>
<accession>A0A4R3K8Z1</accession>
<feature type="domain" description="Major facilitator superfamily (MFS) profile" evidence="9">
    <location>
        <begin position="17"/>
        <end position="396"/>
    </location>
</feature>
<feature type="transmembrane region" description="Helical" evidence="8">
    <location>
        <begin position="136"/>
        <end position="159"/>
    </location>
</feature>
<feature type="transmembrane region" description="Helical" evidence="8">
    <location>
        <begin position="313"/>
        <end position="333"/>
    </location>
</feature>
<dbReference type="PANTHER" id="PTHR43271">
    <property type="entry name" value="BLL2771 PROTEIN"/>
    <property type="match status" value="1"/>
</dbReference>
<dbReference type="AlphaFoldDB" id="A0A4R3K8Z1"/>
<dbReference type="EMBL" id="SMAB01000021">
    <property type="protein sequence ID" value="TCS79410.1"/>
    <property type="molecule type" value="Genomic_DNA"/>
</dbReference>
<evidence type="ECO:0000313" key="10">
    <source>
        <dbReference type="EMBL" id="TCS79410.1"/>
    </source>
</evidence>
<evidence type="ECO:0000256" key="8">
    <source>
        <dbReference type="SAM" id="Phobius"/>
    </source>
</evidence>
<feature type="transmembrane region" description="Helical" evidence="8">
    <location>
        <begin position="52"/>
        <end position="71"/>
    </location>
</feature>
<dbReference type="InterPro" id="IPR036259">
    <property type="entry name" value="MFS_trans_sf"/>
</dbReference>
<protein>
    <submittedName>
        <fullName evidence="10">YNFM family putative membrane transporter</fullName>
    </submittedName>
</protein>
<feature type="transmembrane region" description="Helical" evidence="8">
    <location>
        <begin position="345"/>
        <end position="364"/>
    </location>
</feature>
<dbReference type="CDD" id="cd17324">
    <property type="entry name" value="MFS_NepI_like"/>
    <property type="match status" value="1"/>
</dbReference>
<dbReference type="RefSeq" id="WP_132770199.1">
    <property type="nucleotide sequence ID" value="NZ_SMAB01000021.1"/>
</dbReference>
<keyword evidence="6 8" id="KW-1133">Transmembrane helix</keyword>
<keyword evidence="4" id="KW-1003">Cell membrane</keyword>
<feature type="transmembrane region" description="Helical" evidence="8">
    <location>
        <begin position="287"/>
        <end position="307"/>
    </location>
</feature>
<feature type="transmembrane region" description="Helical" evidence="8">
    <location>
        <begin position="249"/>
        <end position="266"/>
    </location>
</feature>
<dbReference type="OrthoDB" id="63984at2"/>
<comment type="subcellular location">
    <subcellularLocation>
        <location evidence="1">Cell membrane</location>
        <topology evidence="1">Multi-pass membrane protein</topology>
    </subcellularLocation>
</comment>
<evidence type="ECO:0000256" key="1">
    <source>
        <dbReference type="ARBA" id="ARBA00004651"/>
    </source>
</evidence>
<organism evidence="10 11">
    <name type="scientific">Tepidibacillus fermentans</name>
    <dbReference type="NCBI Taxonomy" id="1281767"/>
    <lineage>
        <taxon>Bacteria</taxon>
        <taxon>Bacillati</taxon>
        <taxon>Bacillota</taxon>
        <taxon>Bacilli</taxon>
        <taxon>Bacillales</taxon>
        <taxon>Bacillaceae</taxon>
        <taxon>Tepidibacillus</taxon>
    </lineage>
</organism>
<dbReference type="InterPro" id="IPR011701">
    <property type="entry name" value="MFS"/>
</dbReference>
<keyword evidence="3" id="KW-0813">Transport</keyword>
<dbReference type="Pfam" id="PF07690">
    <property type="entry name" value="MFS_1"/>
    <property type="match status" value="1"/>
</dbReference>
<gene>
    <name evidence="10" type="ORF">EDD72_12135</name>
</gene>
<dbReference type="Gene3D" id="1.20.1250.20">
    <property type="entry name" value="MFS general substrate transporter like domains"/>
    <property type="match status" value="1"/>
</dbReference>
<dbReference type="PROSITE" id="PS50850">
    <property type="entry name" value="MFS"/>
    <property type="match status" value="1"/>
</dbReference>
<reference evidence="10 11" key="1">
    <citation type="submission" date="2019-03" db="EMBL/GenBank/DDBJ databases">
        <title>Genomic Encyclopedia of Type Strains, Phase IV (KMG-IV): sequencing the most valuable type-strain genomes for metagenomic binning, comparative biology and taxonomic classification.</title>
        <authorList>
            <person name="Goeker M."/>
        </authorList>
    </citation>
    <scope>NUCLEOTIDE SEQUENCE [LARGE SCALE GENOMIC DNA]</scope>
    <source>
        <strain evidence="10 11">DSM 23802</strain>
    </source>
</reference>
<keyword evidence="5 8" id="KW-0812">Transmembrane</keyword>
<dbReference type="GO" id="GO:0022857">
    <property type="term" value="F:transmembrane transporter activity"/>
    <property type="evidence" value="ECO:0007669"/>
    <property type="project" value="InterPro"/>
</dbReference>
<dbReference type="PANTHER" id="PTHR43271:SF1">
    <property type="entry name" value="INNER MEMBRANE TRANSPORT PROTEIN YNFM"/>
    <property type="match status" value="1"/>
</dbReference>
<feature type="transmembrane region" description="Helical" evidence="8">
    <location>
        <begin position="14"/>
        <end position="32"/>
    </location>
</feature>
<evidence type="ECO:0000256" key="6">
    <source>
        <dbReference type="ARBA" id="ARBA00022989"/>
    </source>
</evidence>
<feature type="transmembrane region" description="Helical" evidence="8">
    <location>
        <begin position="108"/>
        <end position="129"/>
    </location>
</feature>
<dbReference type="GO" id="GO:0005886">
    <property type="term" value="C:plasma membrane"/>
    <property type="evidence" value="ECO:0007669"/>
    <property type="project" value="UniProtKB-SubCell"/>
</dbReference>
<comment type="caution">
    <text evidence="10">The sequence shown here is derived from an EMBL/GenBank/DDBJ whole genome shotgun (WGS) entry which is preliminary data.</text>
</comment>
<proteinExistence type="inferred from homology"/>
<evidence type="ECO:0000259" key="9">
    <source>
        <dbReference type="PROSITE" id="PS50850"/>
    </source>
</evidence>
<keyword evidence="7 8" id="KW-0472">Membrane</keyword>